<feature type="region of interest" description="Disordered" evidence="1">
    <location>
        <begin position="63"/>
        <end position="87"/>
    </location>
</feature>
<reference evidence="2" key="1">
    <citation type="submission" date="2022-10" db="EMBL/GenBank/DDBJ databases">
        <title>Puccinia triticina Genome sequencing and assembly.</title>
        <authorList>
            <person name="Li C."/>
        </authorList>
    </citation>
    <scope>NUCLEOTIDE SEQUENCE</scope>
    <source>
        <strain evidence="2">Pt15</strain>
    </source>
</reference>
<evidence type="ECO:0000313" key="2">
    <source>
        <dbReference type="EMBL" id="WAQ81405.1"/>
    </source>
</evidence>
<dbReference type="Proteomes" id="UP001164743">
    <property type="component" value="Chromosome 1A"/>
</dbReference>
<dbReference type="PROSITE" id="PS51257">
    <property type="entry name" value="PROKAR_LIPOPROTEIN"/>
    <property type="match status" value="1"/>
</dbReference>
<name>A0ABY7C9D6_9BASI</name>
<dbReference type="GeneID" id="77806700"/>
<sequence length="142" mass="16008">MIPVRRSSIKTTSIRNPGCCCVSGTGPVGFACLSFIQMNGFLITLRPSQSTIDVTLLPRVTRDSQPRRTDLSARRIREQTDSRQQRAVGQDCWRVLKSEVLRLLPDFESHSRVAYIREFESPPTFILPSPAKPPDTHSQIAR</sequence>
<feature type="compositionally biased region" description="Basic and acidic residues" evidence="1">
    <location>
        <begin position="63"/>
        <end position="84"/>
    </location>
</feature>
<dbReference type="RefSeq" id="XP_053016960.1">
    <property type="nucleotide sequence ID" value="XM_053165805.1"/>
</dbReference>
<gene>
    <name evidence="2" type="ORF">PtA15_1A746</name>
</gene>
<dbReference type="EMBL" id="CP110421">
    <property type="protein sequence ID" value="WAQ81405.1"/>
    <property type="molecule type" value="Genomic_DNA"/>
</dbReference>
<evidence type="ECO:0000313" key="3">
    <source>
        <dbReference type="Proteomes" id="UP001164743"/>
    </source>
</evidence>
<organism evidence="2 3">
    <name type="scientific">Puccinia triticina</name>
    <dbReference type="NCBI Taxonomy" id="208348"/>
    <lineage>
        <taxon>Eukaryota</taxon>
        <taxon>Fungi</taxon>
        <taxon>Dikarya</taxon>
        <taxon>Basidiomycota</taxon>
        <taxon>Pucciniomycotina</taxon>
        <taxon>Pucciniomycetes</taxon>
        <taxon>Pucciniales</taxon>
        <taxon>Pucciniaceae</taxon>
        <taxon>Puccinia</taxon>
    </lineage>
</organism>
<protein>
    <submittedName>
        <fullName evidence="2">Uncharacterized protein</fullName>
    </submittedName>
</protein>
<proteinExistence type="predicted"/>
<accession>A0ABY7C9D6</accession>
<keyword evidence="3" id="KW-1185">Reference proteome</keyword>
<evidence type="ECO:0000256" key="1">
    <source>
        <dbReference type="SAM" id="MobiDB-lite"/>
    </source>
</evidence>